<organism evidence="1 2">
    <name type="scientific">Fusarium floridanum</name>
    <dbReference type="NCBI Taxonomy" id="1325733"/>
    <lineage>
        <taxon>Eukaryota</taxon>
        <taxon>Fungi</taxon>
        <taxon>Dikarya</taxon>
        <taxon>Ascomycota</taxon>
        <taxon>Pezizomycotina</taxon>
        <taxon>Sordariomycetes</taxon>
        <taxon>Hypocreomycetidae</taxon>
        <taxon>Hypocreales</taxon>
        <taxon>Nectriaceae</taxon>
        <taxon>Fusarium</taxon>
        <taxon>Fusarium solani species complex</taxon>
    </lineage>
</organism>
<name>A0A428RC26_9HYPO</name>
<evidence type="ECO:0000313" key="2">
    <source>
        <dbReference type="Proteomes" id="UP000287972"/>
    </source>
</evidence>
<evidence type="ECO:0000313" key="1">
    <source>
        <dbReference type="EMBL" id="RSL75071.1"/>
    </source>
</evidence>
<reference evidence="1 2" key="1">
    <citation type="submission" date="2017-06" db="EMBL/GenBank/DDBJ databases">
        <title>Comparative genomic analysis of Ambrosia Fusariam Clade fungi.</title>
        <authorList>
            <person name="Stajich J.E."/>
            <person name="Carrillo J."/>
            <person name="Kijimoto T."/>
            <person name="Eskalen A."/>
            <person name="O'Donnell K."/>
            <person name="Kasson M."/>
        </authorList>
    </citation>
    <scope>NUCLEOTIDE SEQUENCE [LARGE SCALE GENOMIC DNA]</scope>
    <source>
        <strain evidence="1 2">NRRL62606</strain>
    </source>
</reference>
<keyword evidence="2" id="KW-1185">Reference proteome</keyword>
<proteinExistence type="predicted"/>
<sequence>MSTTNLSGLKRPAAHSPWAFEPLKQAAATVADQHFLVPAYNAPPLAITAWSGPLLHSGLPARPTTSVLILQSPRRSLLETLVDPAPRASFVSLWCWRTVGHLVVVASVGDLSLHLHLHVTTSNNRLRPSPVWSELPLNSDFGGQTFDIPSNAG</sequence>
<comment type="caution">
    <text evidence="1">The sequence shown here is derived from an EMBL/GenBank/DDBJ whole genome shotgun (WGS) entry which is preliminary data.</text>
</comment>
<gene>
    <name evidence="1" type="ORF">CEP51_011205</name>
</gene>
<protein>
    <submittedName>
        <fullName evidence="1">Uncharacterized protein</fullName>
    </submittedName>
</protein>
<dbReference type="Proteomes" id="UP000287972">
    <property type="component" value="Unassembled WGS sequence"/>
</dbReference>
<dbReference type="EMBL" id="NKCL01000372">
    <property type="protein sequence ID" value="RSL75071.1"/>
    <property type="molecule type" value="Genomic_DNA"/>
</dbReference>
<dbReference type="AlphaFoldDB" id="A0A428RC26"/>
<accession>A0A428RC26</accession>